<organism evidence="2 3">
    <name type="scientific">Neiella litorisoli</name>
    <dbReference type="NCBI Taxonomy" id="2771431"/>
    <lineage>
        <taxon>Bacteria</taxon>
        <taxon>Pseudomonadati</taxon>
        <taxon>Pseudomonadota</taxon>
        <taxon>Gammaproteobacteria</taxon>
        <taxon>Alteromonadales</taxon>
        <taxon>Echinimonadaceae</taxon>
        <taxon>Neiella</taxon>
    </lineage>
</organism>
<accession>A0A8J6UG95</accession>
<dbReference type="InterPro" id="IPR026555">
    <property type="entry name" value="NSL3/Tex30"/>
</dbReference>
<evidence type="ECO:0000313" key="3">
    <source>
        <dbReference type="Proteomes" id="UP000638014"/>
    </source>
</evidence>
<dbReference type="InterPro" id="IPR029058">
    <property type="entry name" value="AB_hydrolase_fold"/>
</dbReference>
<dbReference type="Pfam" id="PF20408">
    <property type="entry name" value="Abhydrolase_11"/>
    <property type="match status" value="1"/>
</dbReference>
<sequence length="178" mass="19968">MQALAEQLQAQHIEPVLFDFPYMVKAKALNKKRPPDRLPVLLQAMTEQVESLPTDLPLYLAGKSMGGRVATMLLDTLKLPGIAYGYPFHPIGKPERLRVEHLQQLEQPLLIVQGERDTFGNQQEVAGYSLSRSVELAWLADGDHSFKPRKASGLNQQQHIQQAALLSARFIQEQLCSD</sequence>
<evidence type="ECO:0000313" key="2">
    <source>
        <dbReference type="EMBL" id="MBD1389731.1"/>
    </source>
</evidence>
<dbReference type="EMBL" id="JACXAF010000011">
    <property type="protein sequence ID" value="MBD1389731.1"/>
    <property type="molecule type" value="Genomic_DNA"/>
</dbReference>
<dbReference type="PANTHER" id="PTHR13136:SF11">
    <property type="entry name" value="TESTIS-EXPRESSED PROTEIN 30"/>
    <property type="match status" value="1"/>
</dbReference>
<dbReference type="AlphaFoldDB" id="A0A8J6UG95"/>
<feature type="domain" description="KANL3/Tex30 alpha/beta hydrolase-like" evidence="1">
    <location>
        <begin position="1"/>
        <end position="172"/>
    </location>
</feature>
<dbReference type="GO" id="GO:0016787">
    <property type="term" value="F:hydrolase activity"/>
    <property type="evidence" value="ECO:0007669"/>
    <property type="project" value="UniProtKB-KW"/>
</dbReference>
<dbReference type="SUPFAM" id="SSF53474">
    <property type="entry name" value="alpha/beta-Hydrolases"/>
    <property type="match status" value="1"/>
</dbReference>
<keyword evidence="3" id="KW-1185">Reference proteome</keyword>
<dbReference type="InterPro" id="IPR046879">
    <property type="entry name" value="KANL3/Tex30_Abhydrolase"/>
</dbReference>
<reference evidence="2" key="1">
    <citation type="submission" date="2020-09" db="EMBL/GenBank/DDBJ databases">
        <title>A novel bacterium of genus Neiella, isolated from South China Sea.</title>
        <authorList>
            <person name="Huang H."/>
            <person name="Mo K."/>
            <person name="Hu Y."/>
        </authorList>
    </citation>
    <scope>NUCLEOTIDE SEQUENCE</scope>
    <source>
        <strain evidence="2">HB171785</strain>
    </source>
</reference>
<protein>
    <submittedName>
        <fullName evidence="2">Dienelactone hydrolase family protein</fullName>
    </submittedName>
</protein>
<keyword evidence="2" id="KW-0378">Hydrolase</keyword>
<dbReference type="PANTHER" id="PTHR13136">
    <property type="entry name" value="TESTIS DEVELOPMENT PROTEIN PRTD"/>
    <property type="match status" value="1"/>
</dbReference>
<gene>
    <name evidence="2" type="ORF">IC617_09840</name>
</gene>
<dbReference type="Proteomes" id="UP000638014">
    <property type="component" value="Unassembled WGS sequence"/>
</dbReference>
<comment type="caution">
    <text evidence="2">The sequence shown here is derived from an EMBL/GenBank/DDBJ whole genome shotgun (WGS) entry which is preliminary data.</text>
</comment>
<name>A0A8J6UG95_9GAMM</name>
<evidence type="ECO:0000259" key="1">
    <source>
        <dbReference type="Pfam" id="PF20408"/>
    </source>
</evidence>
<dbReference type="Gene3D" id="3.40.50.1820">
    <property type="entry name" value="alpha/beta hydrolase"/>
    <property type="match status" value="1"/>
</dbReference>
<proteinExistence type="predicted"/>